<proteinExistence type="predicted"/>
<organism evidence="1 2">
    <name type="scientific">Actinomadura physcomitrii</name>
    <dbReference type="NCBI Taxonomy" id="2650748"/>
    <lineage>
        <taxon>Bacteria</taxon>
        <taxon>Bacillati</taxon>
        <taxon>Actinomycetota</taxon>
        <taxon>Actinomycetes</taxon>
        <taxon>Streptosporangiales</taxon>
        <taxon>Thermomonosporaceae</taxon>
        <taxon>Actinomadura</taxon>
    </lineage>
</organism>
<comment type="caution">
    <text evidence="1">The sequence shown here is derived from an EMBL/GenBank/DDBJ whole genome shotgun (WGS) entry which is preliminary data.</text>
</comment>
<evidence type="ECO:0000313" key="2">
    <source>
        <dbReference type="Proteomes" id="UP000462055"/>
    </source>
</evidence>
<gene>
    <name evidence="1" type="ORF">F8568_038700</name>
</gene>
<dbReference type="Proteomes" id="UP000462055">
    <property type="component" value="Unassembled WGS sequence"/>
</dbReference>
<accession>A0A6I4MS38</accession>
<sequence>MGAEVRGPTQFQWHHDLEPEQRSVPATEVALVLVDHWEIGALPLKQNVEFAHEKRAIGADAPSLLKQVA</sequence>
<keyword evidence="2" id="KW-1185">Reference proteome</keyword>
<protein>
    <submittedName>
        <fullName evidence="1">Uncharacterized protein</fullName>
    </submittedName>
</protein>
<dbReference type="RefSeq" id="WP_151598584.1">
    <property type="nucleotide sequence ID" value="NZ_WBMS02000047.1"/>
</dbReference>
<name>A0A6I4MS38_9ACTN</name>
<dbReference type="EMBL" id="WBMS02000047">
    <property type="protein sequence ID" value="MWA06181.1"/>
    <property type="molecule type" value="Genomic_DNA"/>
</dbReference>
<evidence type="ECO:0000313" key="1">
    <source>
        <dbReference type="EMBL" id="MWA06181.1"/>
    </source>
</evidence>
<dbReference type="AlphaFoldDB" id="A0A6I4MS38"/>
<reference evidence="1" key="1">
    <citation type="submission" date="2019-12" db="EMBL/GenBank/DDBJ databases">
        <title>Actinomadura physcomitrii sp. nov., a novel actinomycete isolated from moss [Physcomitrium sphaericum (Ludw) Fuernr].</title>
        <authorList>
            <person name="Zhuang X."/>
        </authorList>
    </citation>
    <scope>NUCLEOTIDE SEQUENCE [LARGE SCALE GENOMIC DNA]</scope>
    <source>
        <strain evidence="1">LD22</strain>
    </source>
</reference>